<organism evidence="1 2">
    <name type="scientific">Chaenocephalus aceratus</name>
    <name type="common">Blackfin icefish</name>
    <name type="synonym">Chaenichthys aceratus</name>
    <dbReference type="NCBI Taxonomy" id="36190"/>
    <lineage>
        <taxon>Eukaryota</taxon>
        <taxon>Metazoa</taxon>
        <taxon>Chordata</taxon>
        <taxon>Craniata</taxon>
        <taxon>Vertebrata</taxon>
        <taxon>Euteleostomi</taxon>
        <taxon>Actinopterygii</taxon>
        <taxon>Neopterygii</taxon>
        <taxon>Teleostei</taxon>
        <taxon>Neoteleostei</taxon>
        <taxon>Acanthomorphata</taxon>
        <taxon>Eupercaria</taxon>
        <taxon>Perciformes</taxon>
        <taxon>Notothenioidei</taxon>
        <taxon>Channichthyidae</taxon>
        <taxon>Chaenocephalus</taxon>
    </lineage>
</organism>
<dbReference type="EMBL" id="CM043798">
    <property type="protein sequence ID" value="KAI4814049.1"/>
    <property type="molecule type" value="Genomic_DNA"/>
</dbReference>
<keyword evidence="2" id="KW-1185">Reference proteome</keyword>
<gene>
    <name evidence="1" type="ORF">KUCAC02_003261</name>
</gene>
<dbReference type="Proteomes" id="UP001057452">
    <property type="component" value="Chromosome 14"/>
</dbReference>
<accession>A0ACB9WL15</accession>
<reference evidence="1" key="1">
    <citation type="submission" date="2022-05" db="EMBL/GenBank/DDBJ databases">
        <title>Chromosome-level genome of Chaenocephalus aceratus.</title>
        <authorList>
            <person name="Park H."/>
        </authorList>
    </citation>
    <scope>NUCLEOTIDE SEQUENCE</scope>
    <source>
        <strain evidence="1">KU_202001</strain>
    </source>
</reference>
<protein>
    <submittedName>
        <fullName evidence="1">Uncharacterized protein</fullName>
    </submittedName>
</protein>
<proteinExistence type="predicted"/>
<evidence type="ECO:0000313" key="2">
    <source>
        <dbReference type="Proteomes" id="UP001057452"/>
    </source>
</evidence>
<comment type="caution">
    <text evidence="1">The sequence shown here is derived from an EMBL/GenBank/DDBJ whole genome shotgun (WGS) entry which is preliminary data.</text>
</comment>
<name>A0ACB9WL15_CHAAC</name>
<evidence type="ECO:0000313" key="1">
    <source>
        <dbReference type="EMBL" id="KAI4814049.1"/>
    </source>
</evidence>
<sequence length="360" mass="40474">MFEKGIIIIEIECIHLPCPAPPAPLVAAHQPAASVPGYSQDVAHWNCSHQQNIWMKTDLETLGLWPGSSPVRHLMNMLSLWRYPPQPELIDSISDLPSPKYYQLHPYFIWKPEHAITDRVRNNGVLPCLYGCPNPQVVSSGAGRPRVILGTSGQYYIFASRLTGKVCKKYWHADKPQWLEKLPQRFSNIVPVFLTHEKAVCKCVLDEMRRSGRSPEDMSKQLTEALNLKYERAHLAYLLCVQNVRDAEAGVYGQRTITGFLRQEDTPAPCGGYSDGDGWCGVSVSSLYLVQVEELLTLLLQGAFGQALRSDLTRRGARKVVLSSGNMSSYAIMKENWRIRRWVTCSFVTKNLAVDSTPSL</sequence>